<evidence type="ECO:0000313" key="6">
    <source>
        <dbReference type="Proteomes" id="UP001473302"/>
    </source>
</evidence>
<dbReference type="PANTHER" id="PTHR11225:SF4">
    <property type="entry name" value="NUCLEAR PORE COMPLEX PROTEIN NUP93"/>
    <property type="match status" value="1"/>
</dbReference>
<keyword evidence="4" id="KW-0811">Translocation</keyword>
<accession>A0ABP9Z7B7</accession>
<evidence type="ECO:0000256" key="4">
    <source>
        <dbReference type="RuleBase" id="RU364035"/>
    </source>
</evidence>
<proteinExistence type="inferred from homology"/>
<dbReference type="Proteomes" id="UP001473302">
    <property type="component" value="Unassembled WGS sequence"/>
</dbReference>
<evidence type="ECO:0000256" key="2">
    <source>
        <dbReference type="ARBA" id="ARBA00010186"/>
    </source>
</evidence>
<comment type="similarity">
    <text evidence="2 4">Belongs to the nucleoporin interacting component (NIC) family.</text>
</comment>
<evidence type="ECO:0000256" key="1">
    <source>
        <dbReference type="ARBA" id="ARBA00004259"/>
    </source>
</evidence>
<sequence>MSSKIFEKILQSSKTLVDSPTQSEVPQLERELSQIASESELLKNRLNTDQGLNAAHYFLAHSGANTQEVCEALDTIDTRVTFQPLERLPTNDVESYLKQVQKEIVIATVEESNRNARENVLELLEDSLHHNWRDSRRKILEDWDYEQEDKKFGRNVQGKDQHVQSFKKQMISFSTVIKELNKSRLLSENTPIIKKFKSLAQFTSCDKTQERSMLDSWDIASSLTNESRENRPHMNVSSHGGEAEATVKKNRCLIESSKGWLENEFMSFVKDTLNKNAVESKVGGSPSLLYRMQAFMTSLFSKDSIWTDEKLEIQKKIPIWLFTYLLIRSGHYDLALNFVNENLASFKYSPSFPTYLKEFFSSPQKLVSDAHRKEILEEYQRMIYGNIPSDPYKILLYKIIGRCELENKNIPVVIKTTEDYLWLELMLIRESVNLEKYSFETYRLADFQRKISNVGPAYFDPNGTNPWFYFKILLLSLQFEKAIDYLYESEKFRLEAVHFGIALAYYGLLCIPKEPLEHTLDLLVTEVDGRVCLNFSRLISQFVRLFVSDTSDDALQYLYLITLYPTEDMTILCREYIINYVVRCDGYKQTIGYIDTKQDTVQPGSIEQYKPLIGIDRYDNETYKTSILYPIAQKFQYTGKYRDAVSVYELSGKYTDALKVLNMEIDDALDRPAGSGFLQRHRADESLIEFCHTVLRNYESNVHIDCDEKVLYTHKILLKFLQACLQYEQGHYERTVEIIKSTYIIPGGTDFKDVQSAATRFDNYTEYIVRKHISDILEMTMESYHKLWQNYSVYNANLYAISQANIEKIKNEASAILLFVSLIKFEIPADVVVKLNKSELLTKSVSF</sequence>
<organism evidence="5 6">
    <name type="scientific">Mucor flavus</name>
    <dbReference type="NCBI Taxonomy" id="439312"/>
    <lineage>
        <taxon>Eukaryota</taxon>
        <taxon>Fungi</taxon>
        <taxon>Fungi incertae sedis</taxon>
        <taxon>Mucoromycota</taxon>
        <taxon>Mucoromycotina</taxon>
        <taxon>Mucoromycetes</taxon>
        <taxon>Mucorales</taxon>
        <taxon>Mucorineae</taxon>
        <taxon>Mucoraceae</taxon>
        <taxon>Mucor</taxon>
    </lineage>
</organism>
<evidence type="ECO:0000313" key="5">
    <source>
        <dbReference type="EMBL" id="GAA5815021.1"/>
    </source>
</evidence>
<keyword evidence="4" id="KW-0653">Protein transport</keyword>
<dbReference type="InterPro" id="IPR007231">
    <property type="entry name" value="Nucleoporin_int_Nup93/Nic96"/>
</dbReference>
<keyword evidence="4" id="KW-0509">mRNA transport</keyword>
<name>A0ABP9Z7B7_9FUNG</name>
<dbReference type="PANTHER" id="PTHR11225">
    <property type="entry name" value="NUCLEAR PORE COMPLEX PROTEIN NUP93 NUCLEOPORIN NUP93 DEAD EYE PROTEIN"/>
    <property type="match status" value="1"/>
</dbReference>
<keyword evidence="3 4" id="KW-0539">Nucleus</keyword>
<reference evidence="5 6" key="1">
    <citation type="submission" date="2024-04" db="EMBL/GenBank/DDBJ databases">
        <title>genome sequences of Mucor flavus KT1a and Helicostylum pulchrum KT1b strains isolated from the surface of a dry-aged beef.</title>
        <authorList>
            <person name="Toyotome T."/>
            <person name="Hosono M."/>
            <person name="Torimaru M."/>
            <person name="Fukuda K."/>
            <person name="Mikami N."/>
        </authorList>
    </citation>
    <scope>NUCLEOTIDE SEQUENCE [LARGE SCALE GENOMIC DNA]</scope>
    <source>
        <strain evidence="5 6">KT1a</strain>
    </source>
</reference>
<comment type="caution">
    <text evidence="5">The sequence shown here is derived from an EMBL/GenBank/DDBJ whole genome shotgun (WGS) entry which is preliminary data.</text>
</comment>
<keyword evidence="4" id="KW-0813">Transport</keyword>
<comment type="subcellular location">
    <subcellularLocation>
        <location evidence="1">Nucleus envelope</location>
    </subcellularLocation>
    <subcellularLocation>
        <location evidence="4">Nucleus</location>
        <location evidence="4">Nuclear pore complex</location>
    </subcellularLocation>
</comment>
<dbReference type="Pfam" id="PF04097">
    <property type="entry name" value="Nic96"/>
    <property type="match status" value="1"/>
</dbReference>
<gene>
    <name evidence="5" type="ORF">MFLAVUS_008527</name>
</gene>
<keyword evidence="4" id="KW-0472">Membrane</keyword>
<evidence type="ECO:0000256" key="3">
    <source>
        <dbReference type="ARBA" id="ARBA00023242"/>
    </source>
</evidence>
<protein>
    <recommendedName>
        <fullName evidence="4">Nuclear pore protein</fullName>
    </recommendedName>
</protein>
<dbReference type="EMBL" id="BAABUK010000024">
    <property type="protein sequence ID" value="GAA5815021.1"/>
    <property type="molecule type" value="Genomic_DNA"/>
</dbReference>
<keyword evidence="4" id="KW-0906">Nuclear pore complex</keyword>
<keyword evidence="6" id="KW-1185">Reference proteome</keyword>